<dbReference type="AlphaFoldDB" id="A0AAV4Q393"/>
<dbReference type="Proteomes" id="UP001054837">
    <property type="component" value="Unassembled WGS sequence"/>
</dbReference>
<reference evidence="13 14" key="1">
    <citation type="submission" date="2021-06" db="EMBL/GenBank/DDBJ databases">
        <title>Caerostris darwini draft genome.</title>
        <authorList>
            <person name="Kono N."/>
            <person name="Arakawa K."/>
        </authorList>
    </citation>
    <scope>NUCLEOTIDE SEQUENCE [LARGE SCALE GENOMIC DNA]</scope>
</reference>
<evidence type="ECO:0000313" key="13">
    <source>
        <dbReference type="EMBL" id="GIY04123.1"/>
    </source>
</evidence>
<keyword evidence="6" id="KW-0862">Zinc</keyword>
<keyword evidence="9" id="KW-0804">Transcription</keyword>
<dbReference type="PANTHER" id="PTHR23235:SF142">
    <property type="entry name" value="ZINC FINGER PROTEIN 384"/>
    <property type="match status" value="1"/>
</dbReference>
<dbReference type="InterPro" id="IPR036236">
    <property type="entry name" value="Znf_C2H2_sf"/>
</dbReference>
<evidence type="ECO:0000256" key="3">
    <source>
        <dbReference type="ARBA" id="ARBA00022723"/>
    </source>
</evidence>
<feature type="domain" description="C2H2-type" evidence="12">
    <location>
        <begin position="93"/>
        <end position="118"/>
    </location>
</feature>
<keyword evidence="7" id="KW-0805">Transcription regulation</keyword>
<evidence type="ECO:0000256" key="7">
    <source>
        <dbReference type="ARBA" id="ARBA00023015"/>
    </source>
</evidence>
<dbReference type="GO" id="GO:0000978">
    <property type="term" value="F:RNA polymerase II cis-regulatory region sequence-specific DNA binding"/>
    <property type="evidence" value="ECO:0007669"/>
    <property type="project" value="TreeGrafter"/>
</dbReference>
<evidence type="ECO:0000256" key="1">
    <source>
        <dbReference type="ARBA" id="ARBA00004123"/>
    </source>
</evidence>
<dbReference type="GO" id="GO:0000981">
    <property type="term" value="F:DNA-binding transcription factor activity, RNA polymerase II-specific"/>
    <property type="evidence" value="ECO:0007669"/>
    <property type="project" value="TreeGrafter"/>
</dbReference>
<keyword evidence="5 11" id="KW-0863">Zinc-finger</keyword>
<keyword evidence="14" id="KW-1185">Reference proteome</keyword>
<dbReference type="SMART" id="SM00355">
    <property type="entry name" value="ZnF_C2H2"/>
    <property type="match status" value="3"/>
</dbReference>
<feature type="domain" description="C2H2-type" evidence="12">
    <location>
        <begin position="65"/>
        <end position="92"/>
    </location>
</feature>
<dbReference type="Pfam" id="PF00096">
    <property type="entry name" value="zf-C2H2"/>
    <property type="match status" value="1"/>
</dbReference>
<gene>
    <name evidence="13" type="ORF">CDAR_317041</name>
</gene>
<keyword evidence="3" id="KW-0479">Metal-binding</keyword>
<comment type="caution">
    <text evidence="13">The sequence shown here is derived from an EMBL/GenBank/DDBJ whole genome shotgun (WGS) entry which is preliminary data.</text>
</comment>
<dbReference type="EMBL" id="BPLQ01003893">
    <property type="protein sequence ID" value="GIY04123.1"/>
    <property type="molecule type" value="Genomic_DNA"/>
</dbReference>
<comment type="similarity">
    <text evidence="2">Belongs to the krueppel C2H2-type zinc-finger protein family.</text>
</comment>
<name>A0AAV4Q393_9ARAC</name>
<dbReference type="Pfam" id="PF13894">
    <property type="entry name" value="zf-C2H2_4"/>
    <property type="match status" value="1"/>
</dbReference>
<evidence type="ECO:0000256" key="11">
    <source>
        <dbReference type="PROSITE-ProRule" id="PRU00042"/>
    </source>
</evidence>
<evidence type="ECO:0000259" key="12">
    <source>
        <dbReference type="PROSITE" id="PS50157"/>
    </source>
</evidence>
<dbReference type="FunFam" id="3.30.160.60:FF:001156">
    <property type="entry name" value="Zinc finger protein 407"/>
    <property type="match status" value="1"/>
</dbReference>
<organism evidence="13 14">
    <name type="scientific">Caerostris darwini</name>
    <dbReference type="NCBI Taxonomy" id="1538125"/>
    <lineage>
        <taxon>Eukaryota</taxon>
        <taxon>Metazoa</taxon>
        <taxon>Ecdysozoa</taxon>
        <taxon>Arthropoda</taxon>
        <taxon>Chelicerata</taxon>
        <taxon>Arachnida</taxon>
        <taxon>Araneae</taxon>
        <taxon>Araneomorphae</taxon>
        <taxon>Entelegynae</taxon>
        <taxon>Araneoidea</taxon>
        <taxon>Araneidae</taxon>
        <taxon>Caerostris</taxon>
    </lineage>
</organism>
<sequence>MLNHSLLDFNSSSINPGGCPRRYRCVFNGVNMIDYRCQYSNCNYSTFILTNMKNHILTHTGERPFPCPQCDARFARKDTLKKHLVVHLGQHAFVCTVCSKSFTQKRFLKQHEKTHHHE</sequence>
<keyword evidence="4" id="KW-0677">Repeat</keyword>
<evidence type="ECO:0000256" key="8">
    <source>
        <dbReference type="ARBA" id="ARBA00023125"/>
    </source>
</evidence>
<proteinExistence type="inferred from homology"/>
<dbReference type="GO" id="GO:0008270">
    <property type="term" value="F:zinc ion binding"/>
    <property type="evidence" value="ECO:0007669"/>
    <property type="project" value="UniProtKB-KW"/>
</dbReference>
<dbReference type="GO" id="GO:0005634">
    <property type="term" value="C:nucleus"/>
    <property type="evidence" value="ECO:0007669"/>
    <property type="project" value="UniProtKB-SubCell"/>
</dbReference>
<keyword evidence="8" id="KW-0238">DNA-binding</keyword>
<evidence type="ECO:0000256" key="5">
    <source>
        <dbReference type="ARBA" id="ARBA00022771"/>
    </source>
</evidence>
<dbReference type="InterPro" id="IPR013087">
    <property type="entry name" value="Znf_C2H2_type"/>
</dbReference>
<dbReference type="FunFam" id="3.30.160.60:FF:000446">
    <property type="entry name" value="Zinc finger protein"/>
    <property type="match status" value="1"/>
</dbReference>
<evidence type="ECO:0000313" key="14">
    <source>
        <dbReference type="Proteomes" id="UP001054837"/>
    </source>
</evidence>
<evidence type="ECO:0000256" key="10">
    <source>
        <dbReference type="ARBA" id="ARBA00023242"/>
    </source>
</evidence>
<dbReference type="SUPFAM" id="SSF57667">
    <property type="entry name" value="beta-beta-alpha zinc fingers"/>
    <property type="match status" value="2"/>
</dbReference>
<evidence type="ECO:0000256" key="4">
    <source>
        <dbReference type="ARBA" id="ARBA00022737"/>
    </source>
</evidence>
<feature type="domain" description="C2H2-type" evidence="12">
    <location>
        <begin position="35"/>
        <end position="64"/>
    </location>
</feature>
<dbReference type="PROSITE" id="PS50157">
    <property type="entry name" value="ZINC_FINGER_C2H2_2"/>
    <property type="match status" value="3"/>
</dbReference>
<keyword evidence="10" id="KW-0539">Nucleus</keyword>
<accession>A0AAV4Q393</accession>
<dbReference type="PANTHER" id="PTHR23235">
    <property type="entry name" value="KRUEPPEL-LIKE TRANSCRIPTION FACTOR"/>
    <property type="match status" value="1"/>
</dbReference>
<dbReference type="Gene3D" id="3.30.160.60">
    <property type="entry name" value="Classic Zinc Finger"/>
    <property type="match status" value="3"/>
</dbReference>
<dbReference type="PROSITE" id="PS00028">
    <property type="entry name" value="ZINC_FINGER_C2H2_1"/>
    <property type="match status" value="2"/>
</dbReference>
<comment type="subcellular location">
    <subcellularLocation>
        <location evidence="1">Nucleus</location>
    </subcellularLocation>
</comment>
<evidence type="ECO:0000256" key="2">
    <source>
        <dbReference type="ARBA" id="ARBA00006991"/>
    </source>
</evidence>
<evidence type="ECO:0000256" key="9">
    <source>
        <dbReference type="ARBA" id="ARBA00023163"/>
    </source>
</evidence>
<evidence type="ECO:0000256" key="6">
    <source>
        <dbReference type="ARBA" id="ARBA00022833"/>
    </source>
</evidence>
<protein>
    <recommendedName>
        <fullName evidence="12">C2H2-type domain-containing protein</fullName>
    </recommendedName>
</protein>